<evidence type="ECO:0000256" key="2">
    <source>
        <dbReference type="ARBA" id="ARBA00022692"/>
    </source>
</evidence>
<feature type="transmembrane region" description="Helical" evidence="6">
    <location>
        <begin position="72"/>
        <end position="96"/>
    </location>
</feature>
<dbReference type="EMBL" id="BAAABY010000023">
    <property type="protein sequence ID" value="GAA0464392.1"/>
    <property type="molecule type" value="Genomic_DNA"/>
</dbReference>
<accession>A0ABP3JU26</accession>
<comment type="subcellular location">
    <subcellularLocation>
        <location evidence="1">Membrane</location>
        <topology evidence="1">Multi-pass membrane protein</topology>
    </subcellularLocation>
</comment>
<dbReference type="Proteomes" id="UP001500909">
    <property type="component" value="Unassembled WGS sequence"/>
</dbReference>
<feature type="compositionally biased region" description="Basic residues" evidence="5">
    <location>
        <begin position="209"/>
        <end position="221"/>
    </location>
</feature>
<keyword evidence="2 6" id="KW-0812">Transmembrane</keyword>
<gene>
    <name evidence="8" type="ORF">GCM10010361_30430</name>
</gene>
<keyword evidence="4 6" id="KW-0472">Membrane</keyword>
<comment type="caution">
    <text evidence="8">The sequence shown here is derived from an EMBL/GenBank/DDBJ whole genome shotgun (WGS) entry which is preliminary data.</text>
</comment>
<dbReference type="RefSeq" id="WP_346095462.1">
    <property type="nucleotide sequence ID" value="NZ_BAAABY010000023.1"/>
</dbReference>
<evidence type="ECO:0000256" key="5">
    <source>
        <dbReference type="SAM" id="MobiDB-lite"/>
    </source>
</evidence>
<feature type="region of interest" description="Disordered" evidence="5">
    <location>
        <begin position="181"/>
        <end position="238"/>
    </location>
</feature>
<feature type="compositionally biased region" description="Basic and acidic residues" evidence="5">
    <location>
        <begin position="222"/>
        <end position="231"/>
    </location>
</feature>
<feature type="transmembrane region" description="Helical" evidence="6">
    <location>
        <begin position="143"/>
        <end position="163"/>
    </location>
</feature>
<proteinExistence type="predicted"/>
<organism evidence="8 9">
    <name type="scientific">Streptomyces olivaceiscleroticus</name>
    <dbReference type="NCBI Taxonomy" id="68245"/>
    <lineage>
        <taxon>Bacteria</taxon>
        <taxon>Bacillati</taxon>
        <taxon>Actinomycetota</taxon>
        <taxon>Actinomycetes</taxon>
        <taxon>Kitasatosporales</taxon>
        <taxon>Streptomycetaceae</taxon>
        <taxon>Streptomyces</taxon>
    </lineage>
</organism>
<evidence type="ECO:0000256" key="6">
    <source>
        <dbReference type="SAM" id="Phobius"/>
    </source>
</evidence>
<name>A0ABP3JU26_9ACTN</name>
<keyword evidence="9" id="KW-1185">Reference proteome</keyword>
<sequence length="238" mass="25638">MLYLLLGIRGLLTVVFLSAFLGKAASRSRFTAFASSLRGMRLLPTVLIRPTAVLVVAAELTVAALLSVPWRAAWASGLLLAELLLTAFTTAIVLSLRHGIHVPCRCFGAARTELGPRHVIRNTLLMAVSAGGLVAVLRQEPAHQYGAVPAVTAGMLIGLLIAFSDAFFRLFDELFSPAGPARGTRITRGERPRPSAGRAHHKETDHALPHRSGRARGRALRGRSDPHRRSDQAAARPR</sequence>
<evidence type="ECO:0000256" key="1">
    <source>
        <dbReference type="ARBA" id="ARBA00004141"/>
    </source>
</evidence>
<evidence type="ECO:0000313" key="9">
    <source>
        <dbReference type="Proteomes" id="UP001500909"/>
    </source>
</evidence>
<feature type="domain" description="Methylamine utilisation protein MauE" evidence="7">
    <location>
        <begin position="2"/>
        <end position="134"/>
    </location>
</feature>
<keyword evidence="3 6" id="KW-1133">Transmembrane helix</keyword>
<reference evidence="9" key="1">
    <citation type="journal article" date="2019" name="Int. J. Syst. Evol. Microbiol.">
        <title>The Global Catalogue of Microorganisms (GCM) 10K type strain sequencing project: providing services to taxonomists for standard genome sequencing and annotation.</title>
        <authorList>
            <consortium name="The Broad Institute Genomics Platform"/>
            <consortium name="The Broad Institute Genome Sequencing Center for Infectious Disease"/>
            <person name="Wu L."/>
            <person name="Ma J."/>
        </authorList>
    </citation>
    <scope>NUCLEOTIDE SEQUENCE [LARGE SCALE GENOMIC DNA]</scope>
    <source>
        <strain evidence="9">JCM 4805</strain>
    </source>
</reference>
<evidence type="ECO:0000313" key="8">
    <source>
        <dbReference type="EMBL" id="GAA0464392.1"/>
    </source>
</evidence>
<feature type="transmembrane region" description="Helical" evidence="6">
    <location>
        <begin position="46"/>
        <end position="66"/>
    </location>
</feature>
<evidence type="ECO:0000259" key="7">
    <source>
        <dbReference type="Pfam" id="PF07291"/>
    </source>
</evidence>
<feature type="transmembrane region" description="Helical" evidence="6">
    <location>
        <begin position="6"/>
        <end position="25"/>
    </location>
</feature>
<evidence type="ECO:0000256" key="3">
    <source>
        <dbReference type="ARBA" id="ARBA00022989"/>
    </source>
</evidence>
<protein>
    <recommendedName>
        <fullName evidence="7">Methylamine utilisation protein MauE domain-containing protein</fullName>
    </recommendedName>
</protein>
<dbReference type="Pfam" id="PF07291">
    <property type="entry name" value="MauE"/>
    <property type="match status" value="1"/>
</dbReference>
<dbReference type="InterPro" id="IPR009908">
    <property type="entry name" value="Methylamine_util_MauE"/>
</dbReference>
<evidence type="ECO:0000256" key="4">
    <source>
        <dbReference type="ARBA" id="ARBA00023136"/>
    </source>
</evidence>